<dbReference type="InParanoid" id="A0A0G4EAU0"/>
<feature type="chain" id="PRO_5005186910" evidence="1">
    <location>
        <begin position="23"/>
        <end position="136"/>
    </location>
</feature>
<gene>
    <name evidence="2" type="ORF">Vbra_3524</name>
</gene>
<feature type="signal peptide" evidence="1">
    <location>
        <begin position="1"/>
        <end position="22"/>
    </location>
</feature>
<proteinExistence type="predicted"/>
<keyword evidence="1" id="KW-0732">Signal</keyword>
<evidence type="ECO:0000313" key="2">
    <source>
        <dbReference type="EMBL" id="CEL92418.1"/>
    </source>
</evidence>
<keyword evidence="3" id="KW-1185">Reference proteome</keyword>
<sequence length="136" mass="14861">MSRQAEILVMWWISLVAQKALGQSARVISRFQAPVDAAPVVLSQLEYLPCQHCSNDTLSVSCSKRSGASTEGHYAASIGMAVTPVATSSTLLLRATHDWWEVEEDTTSPIRSLYGTGGETDVGVHPEAYKRKYTDM</sequence>
<dbReference type="VEuPathDB" id="CryptoDB:Vbra_3524"/>
<protein>
    <submittedName>
        <fullName evidence="2">Uncharacterized protein</fullName>
    </submittedName>
</protein>
<evidence type="ECO:0000313" key="3">
    <source>
        <dbReference type="Proteomes" id="UP000041254"/>
    </source>
</evidence>
<accession>A0A0G4EAU0</accession>
<dbReference type="AlphaFoldDB" id="A0A0G4EAU0"/>
<dbReference type="Proteomes" id="UP000041254">
    <property type="component" value="Unassembled WGS sequence"/>
</dbReference>
<name>A0A0G4EAU0_VITBC</name>
<evidence type="ECO:0000256" key="1">
    <source>
        <dbReference type="SAM" id="SignalP"/>
    </source>
</evidence>
<organism evidence="2 3">
    <name type="scientific">Vitrella brassicaformis (strain CCMP3155)</name>
    <dbReference type="NCBI Taxonomy" id="1169540"/>
    <lineage>
        <taxon>Eukaryota</taxon>
        <taxon>Sar</taxon>
        <taxon>Alveolata</taxon>
        <taxon>Colpodellida</taxon>
        <taxon>Vitrellaceae</taxon>
        <taxon>Vitrella</taxon>
    </lineage>
</organism>
<reference evidence="2 3" key="1">
    <citation type="submission" date="2014-11" db="EMBL/GenBank/DDBJ databases">
        <authorList>
            <person name="Zhu J."/>
            <person name="Qi W."/>
            <person name="Song R."/>
        </authorList>
    </citation>
    <scope>NUCLEOTIDE SEQUENCE [LARGE SCALE GENOMIC DNA]</scope>
</reference>
<dbReference type="EMBL" id="CDMY01000077">
    <property type="protein sequence ID" value="CEL92418.1"/>
    <property type="molecule type" value="Genomic_DNA"/>
</dbReference>